<gene>
    <name evidence="2" type="ORF">E9232_004603</name>
</gene>
<evidence type="ECO:0000313" key="3">
    <source>
        <dbReference type="Proteomes" id="UP001262410"/>
    </source>
</evidence>
<dbReference type="RefSeq" id="WP_309797831.1">
    <property type="nucleotide sequence ID" value="NZ_JAVDPW010000008.1"/>
</dbReference>
<protein>
    <submittedName>
        <fullName evidence="2">Quercetin dioxygenase-like cupin family protein</fullName>
    </submittedName>
</protein>
<reference evidence="2 3" key="1">
    <citation type="submission" date="2023-07" db="EMBL/GenBank/DDBJ databases">
        <title>Sorghum-associated microbial communities from plants grown in Nebraska, USA.</title>
        <authorList>
            <person name="Schachtman D."/>
        </authorList>
    </citation>
    <scope>NUCLEOTIDE SEQUENCE [LARGE SCALE GENOMIC DNA]</scope>
    <source>
        <strain evidence="2 3">584</strain>
    </source>
</reference>
<organism evidence="2 3">
    <name type="scientific">Inquilinus ginsengisoli</name>
    <dbReference type="NCBI Taxonomy" id="363840"/>
    <lineage>
        <taxon>Bacteria</taxon>
        <taxon>Pseudomonadati</taxon>
        <taxon>Pseudomonadota</taxon>
        <taxon>Alphaproteobacteria</taxon>
        <taxon>Rhodospirillales</taxon>
        <taxon>Rhodospirillaceae</taxon>
        <taxon>Inquilinus</taxon>
    </lineage>
</organism>
<keyword evidence="3" id="KW-1185">Reference proteome</keyword>
<dbReference type="CDD" id="cd02234">
    <property type="entry name" value="cupin_BLR7677-like"/>
    <property type="match status" value="1"/>
</dbReference>
<proteinExistence type="predicted"/>
<dbReference type="PANTHER" id="PTHR38599">
    <property type="entry name" value="CUPIN DOMAIN PROTEIN (AFU_ORTHOLOGUE AFUA_3G13620)"/>
    <property type="match status" value="1"/>
</dbReference>
<dbReference type="InterPro" id="IPR013096">
    <property type="entry name" value="Cupin_2"/>
</dbReference>
<dbReference type="PANTHER" id="PTHR38599:SF1">
    <property type="entry name" value="CUPIN DOMAIN PROTEIN (AFU_ORTHOLOGUE AFUA_3G13620)"/>
    <property type="match status" value="1"/>
</dbReference>
<dbReference type="SUPFAM" id="SSF51182">
    <property type="entry name" value="RmlC-like cupins"/>
    <property type="match status" value="1"/>
</dbReference>
<dbReference type="EMBL" id="JAVDPW010000008">
    <property type="protein sequence ID" value="MDR6292065.1"/>
    <property type="molecule type" value="Genomic_DNA"/>
</dbReference>
<sequence>MIALRPDPLPLRMVMLLAVGAGVVALAAALSIRPAGLAVETPMADHMHMQAEAAGAASGSAARPTTTVRPLSCERLPNVPGKSITTALVKFPPGGYTPAHRHPGSVTAFVVKGTIRSQLSGGPVDTFGPGTTWFEPPGALHMFAENASATDSAELLAVFVADDDCGPLTIPEPQ</sequence>
<dbReference type="InterPro" id="IPR011051">
    <property type="entry name" value="RmlC_Cupin_sf"/>
</dbReference>
<name>A0ABU1JWY9_9PROT</name>
<evidence type="ECO:0000313" key="2">
    <source>
        <dbReference type="EMBL" id="MDR6292065.1"/>
    </source>
</evidence>
<accession>A0ABU1JWY9</accession>
<dbReference type="Pfam" id="PF07883">
    <property type="entry name" value="Cupin_2"/>
    <property type="match status" value="1"/>
</dbReference>
<dbReference type="Proteomes" id="UP001262410">
    <property type="component" value="Unassembled WGS sequence"/>
</dbReference>
<dbReference type="InterPro" id="IPR014710">
    <property type="entry name" value="RmlC-like_jellyroll"/>
</dbReference>
<feature type="domain" description="Cupin type-2" evidence="1">
    <location>
        <begin position="88"/>
        <end position="159"/>
    </location>
</feature>
<evidence type="ECO:0000259" key="1">
    <source>
        <dbReference type="Pfam" id="PF07883"/>
    </source>
</evidence>
<comment type="caution">
    <text evidence="2">The sequence shown here is derived from an EMBL/GenBank/DDBJ whole genome shotgun (WGS) entry which is preliminary data.</text>
</comment>
<dbReference type="Gene3D" id="2.60.120.10">
    <property type="entry name" value="Jelly Rolls"/>
    <property type="match status" value="1"/>
</dbReference>